<dbReference type="PANTHER" id="PTHR43022">
    <property type="entry name" value="PROTEIN SMF"/>
    <property type="match status" value="1"/>
</dbReference>
<reference evidence="4" key="1">
    <citation type="submission" date="2020-10" db="EMBL/GenBank/DDBJ databases">
        <authorList>
            <person name="Gilroy R."/>
        </authorList>
    </citation>
    <scope>NUCLEOTIDE SEQUENCE</scope>
    <source>
        <strain evidence="4">ChiGjej2B2-16831</strain>
    </source>
</reference>
<proteinExistence type="inferred from homology"/>
<comment type="similarity">
    <text evidence="1">Belongs to the DprA/Smf family.</text>
</comment>
<reference evidence="4" key="2">
    <citation type="journal article" date="2021" name="PeerJ">
        <title>Extensive microbial diversity within the chicken gut microbiome revealed by metagenomics and culture.</title>
        <authorList>
            <person name="Gilroy R."/>
            <person name="Ravi A."/>
            <person name="Getino M."/>
            <person name="Pursley I."/>
            <person name="Horton D.L."/>
            <person name="Alikhan N.F."/>
            <person name="Baker D."/>
            <person name="Gharbi K."/>
            <person name="Hall N."/>
            <person name="Watson M."/>
            <person name="Adriaenssens E.M."/>
            <person name="Foster-Nyarko E."/>
            <person name="Jarju S."/>
            <person name="Secka A."/>
            <person name="Antonio M."/>
            <person name="Oren A."/>
            <person name="Chaudhuri R.R."/>
            <person name="La Ragione R."/>
            <person name="Hildebrand F."/>
            <person name="Pallen M.J."/>
        </authorList>
    </citation>
    <scope>NUCLEOTIDE SEQUENCE</scope>
    <source>
        <strain evidence="4">ChiGjej2B2-16831</strain>
    </source>
</reference>
<evidence type="ECO:0000259" key="3">
    <source>
        <dbReference type="Pfam" id="PF17782"/>
    </source>
</evidence>
<evidence type="ECO:0000259" key="2">
    <source>
        <dbReference type="Pfam" id="PF02481"/>
    </source>
</evidence>
<dbReference type="InterPro" id="IPR041614">
    <property type="entry name" value="DprA_WH"/>
</dbReference>
<gene>
    <name evidence="4" type="primary">dprA</name>
    <name evidence="4" type="ORF">IAD24_03380</name>
</gene>
<dbReference type="NCBIfam" id="TIGR00732">
    <property type="entry name" value="dprA"/>
    <property type="match status" value="1"/>
</dbReference>
<accession>A0A9D1ST41</accession>
<dbReference type="AlphaFoldDB" id="A0A9D1ST41"/>
<dbReference type="InterPro" id="IPR036388">
    <property type="entry name" value="WH-like_DNA-bd_sf"/>
</dbReference>
<dbReference type="InterPro" id="IPR057666">
    <property type="entry name" value="DrpA_SLOG"/>
</dbReference>
<dbReference type="EMBL" id="DVNZ01000107">
    <property type="protein sequence ID" value="HIU94179.1"/>
    <property type="molecule type" value="Genomic_DNA"/>
</dbReference>
<dbReference type="Gene3D" id="1.10.10.10">
    <property type="entry name" value="Winged helix-like DNA-binding domain superfamily/Winged helix DNA-binding domain"/>
    <property type="match status" value="1"/>
</dbReference>
<dbReference type="PANTHER" id="PTHR43022:SF1">
    <property type="entry name" value="PROTEIN SMF"/>
    <property type="match status" value="1"/>
</dbReference>
<dbReference type="SUPFAM" id="SSF102405">
    <property type="entry name" value="MCP/YpsA-like"/>
    <property type="match status" value="1"/>
</dbReference>
<dbReference type="Gene3D" id="3.40.50.450">
    <property type="match status" value="1"/>
</dbReference>
<dbReference type="Pfam" id="PF17782">
    <property type="entry name" value="WHD_DprA"/>
    <property type="match status" value="1"/>
</dbReference>
<evidence type="ECO:0000256" key="1">
    <source>
        <dbReference type="ARBA" id="ARBA00006525"/>
    </source>
</evidence>
<feature type="domain" description="DprA winged helix" evidence="3">
    <location>
        <begin position="310"/>
        <end position="367"/>
    </location>
</feature>
<dbReference type="GO" id="GO:0009294">
    <property type="term" value="P:DNA-mediated transformation"/>
    <property type="evidence" value="ECO:0007669"/>
    <property type="project" value="InterPro"/>
</dbReference>
<protein>
    <submittedName>
        <fullName evidence="4">DNA-protecting protein DprA</fullName>
    </submittedName>
</protein>
<dbReference type="Pfam" id="PF02481">
    <property type="entry name" value="DNA_processg_A"/>
    <property type="match status" value="1"/>
</dbReference>
<feature type="domain" description="Smf/DprA SLOG" evidence="2">
    <location>
        <begin position="85"/>
        <end position="296"/>
    </location>
</feature>
<dbReference type="Proteomes" id="UP000824128">
    <property type="component" value="Unassembled WGS sequence"/>
</dbReference>
<sequence>MAGLDERTRLSLWLHHGTAGSARRFREALLRLGAPEEAFRAAQRGARGALAPLPEPVAARLAEAARPGFLDRYEAWLSEHGVGVCLLGDEDYPALLSEISDAPPLLFYRGRMQADMRLPVAIVGARRCTPYGRDVARHFARELTMAGCTVVSGMADGIDGCAAEGALSCEEAPYPTVAVLGSGIDVVYPASHRALYEQIAARGAVVTEFPPGTRPLRENFPVRNRIISGMSRGVLVVEAGERSGTSITAGHALDQGREVFAVPGRITDLQSVGPNRMIQRGEARPVFCAADILAEFALLEEHDSFARGPKRVPRASLAPGERAVCAALETGEQSFDELAEALALPVDELNSLLTGLEFSGIIKPLPGRLYALDTLNVALTDD</sequence>
<dbReference type="InterPro" id="IPR003488">
    <property type="entry name" value="DprA"/>
</dbReference>
<evidence type="ECO:0000313" key="5">
    <source>
        <dbReference type="Proteomes" id="UP000824128"/>
    </source>
</evidence>
<organism evidence="4 5">
    <name type="scientific">Candidatus Aphodomorpha intestinavium</name>
    <dbReference type="NCBI Taxonomy" id="2840672"/>
    <lineage>
        <taxon>Bacteria</taxon>
        <taxon>Bacillati</taxon>
        <taxon>Bacillota</taxon>
        <taxon>Clostridia</taxon>
        <taxon>Eubacteriales</taxon>
        <taxon>Candidatus Aphodomorpha</taxon>
    </lineage>
</organism>
<name>A0A9D1ST41_9FIRM</name>
<evidence type="ECO:0000313" key="4">
    <source>
        <dbReference type="EMBL" id="HIU94179.1"/>
    </source>
</evidence>
<comment type="caution">
    <text evidence="4">The sequence shown here is derived from an EMBL/GenBank/DDBJ whole genome shotgun (WGS) entry which is preliminary data.</text>
</comment>